<dbReference type="PANTHER" id="PTHR36838">
    <property type="entry name" value="AUXIN EFFLUX CARRIER FAMILY PROTEIN"/>
    <property type="match status" value="1"/>
</dbReference>
<feature type="transmembrane region" description="Helical" evidence="7">
    <location>
        <begin position="98"/>
        <end position="121"/>
    </location>
</feature>
<organism evidence="8 9">
    <name type="scientific">Komagataeibacter europaeus NBRC 3261</name>
    <dbReference type="NCBI Taxonomy" id="1234669"/>
    <lineage>
        <taxon>Bacteria</taxon>
        <taxon>Pseudomonadati</taxon>
        <taxon>Pseudomonadota</taxon>
        <taxon>Alphaproteobacteria</taxon>
        <taxon>Acetobacterales</taxon>
        <taxon>Acetobacteraceae</taxon>
        <taxon>Komagataeibacter</taxon>
    </lineage>
</organism>
<feature type="transmembrane region" description="Helical" evidence="7">
    <location>
        <begin position="291"/>
        <end position="308"/>
    </location>
</feature>
<evidence type="ECO:0000256" key="3">
    <source>
        <dbReference type="ARBA" id="ARBA00022475"/>
    </source>
</evidence>
<feature type="transmembrane region" description="Helical" evidence="7">
    <location>
        <begin position="127"/>
        <end position="150"/>
    </location>
</feature>
<feature type="transmembrane region" description="Helical" evidence="7">
    <location>
        <begin position="35"/>
        <end position="55"/>
    </location>
</feature>
<comment type="subcellular location">
    <subcellularLocation>
        <location evidence="1">Membrane</location>
        <topology evidence="1">Multi-pass membrane protein</topology>
    </subcellularLocation>
</comment>
<sequence length="311" mass="32331">MLSTIIAAMLPLVVVFLLGYRAGWHHDFNGEQVSVLNRMVMLYAFPLNLFVGIAGMPRTILAGQVPLAASVFGIMCGSFGVAYILSRHVFRRDAAASALQGLAMGAPSVPFIGSAMLPVLVGHASTSVAISAAVFAMVLVQTPVCMVMLAKSTHAGPPEQARLWPQIIASCKEPIVWAPIVATLLVVSGIHLPGSLLRAGELLGNAAAGVGLFASGIVLFLQRVSVTLPVVATVAVRNIVIPALSWLLLTALGLPHEAIRTAVLALSIPVGTVVVILAVRFGTDEQEAASTLFLSAVVSVLTMALFIACVG</sequence>
<comment type="caution">
    <text evidence="8">The sequence shown here is derived from an EMBL/GenBank/DDBJ whole genome shotgun (WGS) entry which is preliminary data.</text>
</comment>
<reference evidence="8 9" key="1">
    <citation type="submission" date="2012-11" db="EMBL/GenBank/DDBJ databases">
        <title>Whole genome sequence of Gluconacetobacter europaeus NBRC3261.</title>
        <authorList>
            <person name="Azuma Y."/>
            <person name="Higashiura N."/>
            <person name="Hirakawa H."/>
            <person name="Matsushita K."/>
        </authorList>
    </citation>
    <scope>NUCLEOTIDE SEQUENCE [LARGE SCALE GENOMIC DNA]</scope>
    <source>
        <strain evidence="8 9">NBRC 3261</strain>
    </source>
</reference>
<protein>
    <submittedName>
        <fullName evidence="8">Transporter</fullName>
    </submittedName>
</protein>
<dbReference type="AlphaFoldDB" id="A0A0D6Q5F9"/>
<evidence type="ECO:0000256" key="7">
    <source>
        <dbReference type="SAM" id="Phobius"/>
    </source>
</evidence>
<evidence type="ECO:0000256" key="1">
    <source>
        <dbReference type="ARBA" id="ARBA00004141"/>
    </source>
</evidence>
<evidence type="ECO:0000256" key="2">
    <source>
        <dbReference type="ARBA" id="ARBA00022448"/>
    </source>
</evidence>
<evidence type="ECO:0000256" key="6">
    <source>
        <dbReference type="ARBA" id="ARBA00023136"/>
    </source>
</evidence>
<dbReference type="RefSeq" id="WP_010507513.1">
    <property type="nucleotide sequence ID" value="NZ_BANI01000309.1"/>
</dbReference>
<keyword evidence="4 7" id="KW-0812">Transmembrane</keyword>
<evidence type="ECO:0000256" key="4">
    <source>
        <dbReference type="ARBA" id="ARBA00022692"/>
    </source>
</evidence>
<dbReference type="EMBL" id="BANI01000309">
    <property type="protein sequence ID" value="GAN97996.1"/>
    <property type="molecule type" value="Genomic_DNA"/>
</dbReference>
<evidence type="ECO:0000313" key="9">
    <source>
        <dbReference type="Proteomes" id="UP000032675"/>
    </source>
</evidence>
<feature type="transmembrane region" description="Helical" evidence="7">
    <location>
        <begin position="202"/>
        <end position="221"/>
    </location>
</feature>
<dbReference type="Pfam" id="PF03547">
    <property type="entry name" value="Mem_trans"/>
    <property type="match status" value="1"/>
</dbReference>
<accession>A0A0D6Q5F9</accession>
<proteinExistence type="predicted"/>
<feature type="transmembrane region" description="Helical" evidence="7">
    <location>
        <begin position="228"/>
        <end position="252"/>
    </location>
</feature>
<feature type="transmembrane region" description="Helical" evidence="7">
    <location>
        <begin position="258"/>
        <end position="279"/>
    </location>
</feature>
<keyword evidence="5 7" id="KW-1133">Transmembrane helix</keyword>
<keyword evidence="2" id="KW-0813">Transport</keyword>
<evidence type="ECO:0000256" key="5">
    <source>
        <dbReference type="ARBA" id="ARBA00022989"/>
    </source>
</evidence>
<dbReference type="GO" id="GO:0016020">
    <property type="term" value="C:membrane"/>
    <property type="evidence" value="ECO:0007669"/>
    <property type="project" value="UniProtKB-SubCell"/>
</dbReference>
<feature type="transmembrane region" description="Helical" evidence="7">
    <location>
        <begin position="175"/>
        <end position="196"/>
    </location>
</feature>
<dbReference type="InterPro" id="IPR004776">
    <property type="entry name" value="Mem_transp_PIN-like"/>
</dbReference>
<name>A0A0D6Q5F9_KOMEU</name>
<dbReference type="PANTHER" id="PTHR36838:SF1">
    <property type="entry name" value="SLR1864 PROTEIN"/>
    <property type="match status" value="1"/>
</dbReference>
<dbReference type="GO" id="GO:0055085">
    <property type="term" value="P:transmembrane transport"/>
    <property type="evidence" value="ECO:0007669"/>
    <property type="project" value="InterPro"/>
</dbReference>
<dbReference type="Proteomes" id="UP000032675">
    <property type="component" value="Unassembled WGS sequence"/>
</dbReference>
<evidence type="ECO:0000313" key="8">
    <source>
        <dbReference type="EMBL" id="GAN97996.1"/>
    </source>
</evidence>
<feature type="transmembrane region" description="Helical" evidence="7">
    <location>
        <begin position="67"/>
        <end position="86"/>
    </location>
</feature>
<feature type="transmembrane region" description="Helical" evidence="7">
    <location>
        <begin position="6"/>
        <end position="23"/>
    </location>
</feature>
<keyword evidence="3" id="KW-1003">Cell membrane</keyword>
<keyword evidence="6 7" id="KW-0472">Membrane</keyword>
<gene>
    <name evidence="8" type="ORF">Geu3261_0367_002</name>
</gene>